<evidence type="ECO:0000313" key="2">
    <source>
        <dbReference type="EMBL" id="KAH7644465.1"/>
    </source>
</evidence>
<protein>
    <recommendedName>
        <fullName evidence="5">Transmembrane protein 177</fullName>
    </recommendedName>
</protein>
<evidence type="ECO:0000313" key="4">
    <source>
        <dbReference type="Proteomes" id="UP000790347"/>
    </source>
</evidence>
<dbReference type="EMBL" id="SDOV01000001">
    <property type="protein sequence ID" value="KAH7644465.1"/>
    <property type="molecule type" value="Genomic_DNA"/>
</dbReference>
<dbReference type="InterPro" id="IPR026620">
    <property type="entry name" value="TMEM177"/>
</dbReference>
<accession>A0A922HUU9</accession>
<keyword evidence="1" id="KW-1133">Transmembrane helix</keyword>
<dbReference type="PANTHER" id="PTHR21824">
    <property type="entry name" value="TRANSMEMBRANE PROTEIN 177"/>
    <property type="match status" value="1"/>
</dbReference>
<dbReference type="Proteomes" id="UP000828236">
    <property type="component" value="Unassembled WGS sequence"/>
</dbReference>
<dbReference type="OrthoDB" id="110174at2759"/>
<feature type="transmembrane region" description="Helical" evidence="1">
    <location>
        <begin position="186"/>
        <end position="204"/>
    </location>
</feature>
<reference evidence="3" key="4">
    <citation type="journal article" date="2022" name="Res Sq">
        <title>Comparative Genomics Reveals Insights into the Divergent Evolution of Astigmatic Mites and Household Pest Adaptations.</title>
        <authorList>
            <person name="Xiong Q."/>
            <person name="Wan A.T.-Y."/>
            <person name="Liu X.-Y."/>
            <person name="Fung C.S.-H."/>
            <person name="Xiao X."/>
            <person name="Malainual N."/>
            <person name="Hou J."/>
            <person name="Wang L."/>
            <person name="Wang M."/>
            <person name="Yang K."/>
            <person name="Cui Y."/>
            <person name="Leung E."/>
            <person name="Nong W."/>
            <person name="Shin S.-K."/>
            <person name="Au S."/>
            <person name="Jeong K.Y."/>
            <person name="Chew F.T."/>
            <person name="Hui J."/>
            <person name="Leung T.F."/>
            <person name="Tungtrongchitr A."/>
            <person name="Zhong N."/>
            <person name="Liu Z."/>
            <person name="Tsui S."/>
        </authorList>
    </citation>
    <scope>NUCLEOTIDE SEQUENCE</scope>
    <source>
        <strain evidence="3">Derf</strain>
        <tissue evidence="3">Whole organism</tissue>
    </source>
</reference>
<dbReference type="AlphaFoldDB" id="A0A922HUU9"/>
<dbReference type="GO" id="GO:0016020">
    <property type="term" value="C:membrane"/>
    <property type="evidence" value="ECO:0007669"/>
    <property type="project" value="TreeGrafter"/>
</dbReference>
<dbReference type="PANTHER" id="PTHR21824:SF4">
    <property type="entry name" value="TRANSMEMBRANE PROTEIN 177"/>
    <property type="match status" value="1"/>
</dbReference>
<dbReference type="Proteomes" id="UP000790347">
    <property type="component" value="Unassembled WGS sequence"/>
</dbReference>
<reference evidence="3" key="1">
    <citation type="submission" date="2013-05" db="EMBL/GenBank/DDBJ databases">
        <authorList>
            <person name="Yim A.K.Y."/>
            <person name="Chan T.F."/>
            <person name="Ji K.M."/>
            <person name="Liu X.Y."/>
            <person name="Zhou J.W."/>
            <person name="Li R.Q."/>
            <person name="Yang K.Y."/>
            <person name="Li J."/>
            <person name="Li M."/>
            <person name="Law P.T.W."/>
            <person name="Wu Y.L."/>
            <person name="Cai Z.L."/>
            <person name="Qin H."/>
            <person name="Bao Y."/>
            <person name="Leung R.K.K."/>
            <person name="Ng P.K.S."/>
            <person name="Zou J."/>
            <person name="Zhong X.J."/>
            <person name="Ran P.X."/>
            <person name="Zhong N.S."/>
            <person name="Liu Z.G."/>
            <person name="Tsui S.K.W."/>
        </authorList>
    </citation>
    <scope>NUCLEOTIDE SEQUENCE</scope>
    <source>
        <strain evidence="3">Derf</strain>
        <tissue evidence="3">Whole organism</tissue>
    </source>
</reference>
<feature type="transmembrane region" description="Helical" evidence="1">
    <location>
        <begin position="225"/>
        <end position="245"/>
    </location>
</feature>
<reference evidence="2" key="2">
    <citation type="submission" date="2020-06" db="EMBL/GenBank/DDBJ databases">
        <authorList>
            <person name="Ji K."/>
            <person name="Li J."/>
        </authorList>
    </citation>
    <scope>NUCLEOTIDE SEQUENCE</scope>
    <source>
        <strain evidence="2">JKM2019</strain>
        <tissue evidence="2">Whole body</tissue>
    </source>
</reference>
<evidence type="ECO:0000313" key="3">
    <source>
        <dbReference type="EMBL" id="KAH9511445.1"/>
    </source>
</evidence>
<evidence type="ECO:0000256" key="1">
    <source>
        <dbReference type="SAM" id="Phobius"/>
    </source>
</evidence>
<evidence type="ECO:0008006" key="5">
    <source>
        <dbReference type="Google" id="ProtNLM"/>
    </source>
</evidence>
<gene>
    <name evidence="3" type="ORF">DERF_009908</name>
    <name evidence="2" type="ORF">HUG17_0003</name>
</gene>
<sequence>MLPLLRQKFRNLYDTIRFLPKVTRRRIYLAASITATMTTTGIYVGLQTIKVDTFVNHLQMYRMKAPMPVNDKLDHLLDQTIENDGFEFDRRGKHQLHLFNTFGCDIYSIGNVYLPTGAYIGVPFTFNLESTQQLDTNDIRLLGRYKTKRTRDSPVIKKLFQSLILSDDAKRFAFAHQLHLLSSSYFLIKSLNIMTMTALYMWIVPRFNRLRQVDNRPSRLLPRTMGAFLCLFLVTSMTIVADQLLDYIYDLRSLRQTIRRNDQHLKGGQEFYEKLIQRNQAMFELLGEQGPKIFTSNGHVKRLFGLYTTSYETHLDYINLHHHLTHQ</sequence>
<keyword evidence="1" id="KW-0812">Transmembrane</keyword>
<dbReference type="EMBL" id="ASGP02000004">
    <property type="protein sequence ID" value="KAH9511445.1"/>
    <property type="molecule type" value="Genomic_DNA"/>
</dbReference>
<organism evidence="3 4">
    <name type="scientific">Dermatophagoides farinae</name>
    <name type="common">American house dust mite</name>
    <dbReference type="NCBI Taxonomy" id="6954"/>
    <lineage>
        <taxon>Eukaryota</taxon>
        <taxon>Metazoa</taxon>
        <taxon>Ecdysozoa</taxon>
        <taxon>Arthropoda</taxon>
        <taxon>Chelicerata</taxon>
        <taxon>Arachnida</taxon>
        <taxon>Acari</taxon>
        <taxon>Acariformes</taxon>
        <taxon>Sarcoptiformes</taxon>
        <taxon>Astigmata</taxon>
        <taxon>Psoroptidia</taxon>
        <taxon>Analgoidea</taxon>
        <taxon>Pyroglyphidae</taxon>
        <taxon>Dermatophagoidinae</taxon>
        <taxon>Dermatophagoides</taxon>
    </lineage>
</organism>
<name>A0A922HUU9_DERFA</name>
<reference evidence="2" key="3">
    <citation type="journal article" date="2021" name="World Allergy Organ. J.">
        <title>Chromosome-level assembly of Dermatophagoides farinae genome and transcriptome reveals two novel allergens Der f 37 and Der f 39.</title>
        <authorList>
            <person name="Chen J."/>
            <person name="Cai Z."/>
            <person name="Fan D."/>
            <person name="Hu J."/>
            <person name="Hou Y."/>
            <person name="He Y."/>
            <person name="Zhang Z."/>
            <person name="Zhao Z."/>
            <person name="Gao P."/>
            <person name="Hu W."/>
            <person name="Sun J."/>
            <person name="Li J."/>
            <person name="Ji K."/>
        </authorList>
    </citation>
    <scope>NUCLEOTIDE SEQUENCE</scope>
    <source>
        <strain evidence="2">JKM2019</strain>
    </source>
</reference>
<keyword evidence="4" id="KW-1185">Reference proteome</keyword>
<comment type="caution">
    <text evidence="3">The sequence shown here is derived from an EMBL/GenBank/DDBJ whole genome shotgun (WGS) entry which is preliminary data.</text>
</comment>
<feature type="transmembrane region" description="Helical" evidence="1">
    <location>
        <begin position="27"/>
        <end position="46"/>
    </location>
</feature>
<proteinExistence type="predicted"/>
<keyword evidence="1" id="KW-0472">Membrane</keyword>